<dbReference type="EMBL" id="JACHCE010000002">
    <property type="protein sequence ID" value="MBB5635687.1"/>
    <property type="molecule type" value="Genomic_DNA"/>
</dbReference>
<organism evidence="1 2">
    <name type="scientific">Pedobacter cryoconitis</name>
    <dbReference type="NCBI Taxonomy" id="188932"/>
    <lineage>
        <taxon>Bacteria</taxon>
        <taxon>Pseudomonadati</taxon>
        <taxon>Bacteroidota</taxon>
        <taxon>Sphingobacteriia</taxon>
        <taxon>Sphingobacteriales</taxon>
        <taxon>Sphingobacteriaceae</taxon>
        <taxon>Pedobacter</taxon>
    </lineage>
</organism>
<evidence type="ECO:0000313" key="2">
    <source>
        <dbReference type="Proteomes" id="UP000537204"/>
    </source>
</evidence>
<protein>
    <submittedName>
        <fullName evidence="1">Uncharacterized protein</fullName>
    </submittedName>
</protein>
<name>A0A7W8ZKR3_9SPHI</name>
<proteinExistence type="predicted"/>
<dbReference type="AlphaFoldDB" id="A0A7W8ZKR3"/>
<comment type="caution">
    <text evidence="1">The sequence shown here is derived from an EMBL/GenBank/DDBJ whole genome shotgun (WGS) entry which is preliminary data.</text>
</comment>
<dbReference type="RefSeq" id="WP_183880647.1">
    <property type="nucleotide sequence ID" value="NZ_JACHCD010000003.1"/>
</dbReference>
<gene>
    <name evidence="1" type="ORF">HDE68_001575</name>
</gene>
<accession>A0A7W8ZKR3</accession>
<reference evidence="1 2" key="1">
    <citation type="submission" date="2020-08" db="EMBL/GenBank/DDBJ databases">
        <title>Genomic Encyclopedia of Type Strains, Phase IV (KMG-V): Genome sequencing to study the core and pangenomes of soil and plant-associated prokaryotes.</title>
        <authorList>
            <person name="Whitman W."/>
        </authorList>
    </citation>
    <scope>NUCLEOTIDE SEQUENCE [LARGE SCALE GENOMIC DNA]</scope>
    <source>
        <strain evidence="1 2">S3M1</strain>
    </source>
</reference>
<dbReference type="Proteomes" id="UP000537204">
    <property type="component" value="Unassembled WGS sequence"/>
</dbReference>
<sequence>MNNRRLHINRIFATLLLWVFAIALTPWSSLHHHEELPDYCVKDGRECMHKVHVGSERHNCLICSAHFEKDYYTPAVPYYSKPESKPVVRNYALTGFAYTALIGTSLRGPPAV</sequence>
<evidence type="ECO:0000313" key="1">
    <source>
        <dbReference type="EMBL" id="MBB5635687.1"/>
    </source>
</evidence>